<name>A0ABW3ZDM1_9RHOB</name>
<comment type="function">
    <text evidence="1">Forms oxaloacetate, a four-carbon dicarboxylic acid source for the tricarboxylic acid cycle.</text>
</comment>
<evidence type="ECO:0000256" key="3">
    <source>
        <dbReference type="PROSITE-ProRule" id="PRU10112"/>
    </source>
</evidence>
<dbReference type="Pfam" id="PF00311">
    <property type="entry name" value="PEPcase"/>
    <property type="match status" value="1"/>
</dbReference>
<dbReference type="Proteomes" id="UP001597135">
    <property type="component" value="Unassembled WGS sequence"/>
</dbReference>
<organism evidence="5 6">
    <name type="scientific">Litorisediminicola beolgyonensis</name>
    <dbReference type="NCBI Taxonomy" id="1173614"/>
    <lineage>
        <taxon>Bacteria</taxon>
        <taxon>Pseudomonadati</taxon>
        <taxon>Pseudomonadota</taxon>
        <taxon>Alphaproteobacteria</taxon>
        <taxon>Rhodobacterales</taxon>
        <taxon>Paracoccaceae</taxon>
        <taxon>Litorisediminicola</taxon>
    </lineage>
</organism>
<accession>A0ABW3ZDM1</accession>
<dbReference type="PANTHER" id="PTHR30523:SF32">
    <property type="entry name" value="PHOSPHOENOLPYRUVATE CARBOXYLASE"/>
    <property type="match status" value="1"/>
</dbReference>
<gene>
    <name evidence="5" type="ORF">ACFQ4E_01905</name>
</gene>
<dbReference type="InterPro" id="IPR021135">
    <property type="entry name" value="PEP_COase"/>
</dbReference>
<dbReference type="SUPFAM" id="SSF51621">
    <property type="entry name" value="Phosphoenolpyruvate/pyruvate domain"/>
    <property type="match status" value="1"/>
</dbReference>
<proteinExistence type="predicted"/>
<dbReference type="PANTHER" id="PTHR30523">
    <property type="entry name" value="PHOSPHOENOLPYRUVATE CARBOXYLASE"/>
    <property type="match status" value="1"/>
</dbReference>
<dbReference type="RefSeq" id="WP_386801222.1">
    <property type="nucleotide sequence ID" value="NZ_JBHTMU010000002.1"/>
</dbReference>
<evidence type="ECO:0000256" key="2">
    <source>
        <dbReference type="ARBA" id="ARBA00022419"/>
    </source>
</evidence>
<keyword evidence="6" id="KW-1185">Reference proteome</keyword>
<sequence length="919" mass="100880">MLSSDIATPDHPMGFADSPSRRTRRTGLDATNVRDILLDCLVSTVGDKVSDLARILAGRRAIDTIPTEQRFLALQAMGAWHQLLAIAREFEAVHARRALERSGGPADIPGSFANVIDTAVARGTSPEAMAKALERLDVAPTMTAHPTETKRVTVLEIHRRIYRRLTELLSRAWAPSEETAYYDALCAEVELLWLTGELRLEKPSVSQEVAWGIYFFREVLFNAVPALFDSLGHALSSAYSDQPAPRFLRFSSWIGGDRDGNPHVTADITGAALAEYRLAAVSSFLPDLRALCRDLSLSLSVAEVPETFRSAVDAQLALCGEAADHIRVHNSAEPFRQFASALLMRLEATLQSDPAPGAVRPFANAREFQDLLQILDAALLAAKAPANARRRTRPLVQRAEVFGFHGVSLDIRQNATVINRTVAAVLEARGLSPCPAPNTPEWSDALRDALATDGPLETAQLIDLTEEAQETLALFRLISEQRARERASIGAFILSMTTSAEDILAVYLIARWCTPRDGSVAATTPPNVVPLLETIDDLRAATEILDTLFKNRTVRRAIRENGDVQEVMLGYSDSNKDGGFLTSNWELSKAQTALQRVAERHRVQIGFFHGRGGSVSRGGAPAGRAIAAQPDGTVNGRLRVTEQGEIVSAKFANRGTALANLEYLSAAVLGHSLRAAHGRSDAPEFNEALEALSGLSQVRYLDLVRTDGFIDYFHEASPVEELALLKIGSRPAKRFSKGKRDLGDLRAIPWVFAWSQNRHMITGWYGIGSALSSFTRVRGEDGLDLLRRMFERSKLFRLVIDEAEKLITQADMEIARDYAALVVDPDARDRVFAKIEAEHALTRNMILAVTGETDLALRFPLFREETERMRAQMTGLHRMQAQLLGRVRDAGGPDAARRDDVDALLMSIHVISSGLGWTG</sequence>
<dbReference type="Gene3D" id="1.20.1440.90">
    <property type="entry name" value="Phosphoenolpyruvate/pyruvate domain"/>
    <property type="match status" value="1"/>
</dbReference>
<evidence type="ECO:0000256" key="1">
    <source>
        <dbReference type="ARBA" id="ARBA00003670"/>
    </source>
</evidence>
<feature type="region of interest" description="Disordered" evidence="4">
    <location>
        <begin position="1"/>
        <end position="23"/>
    </location>
</feature>
<feature type="active site" evidence="3">
    <location>
        <position position="576"/>
    </location>
</feature>
<evidence type="ECO:0000313" key="6">
    <source>
        <dbReference type="Proteomes" id="UP001597135"/>
    </source>
</evidence>
<dbReference type="PROSITE" id="PS00393">
    <property type="entry name" value="PEPCASE_2"/>
    <property type="match status" value="1"/>
</dbReference>
<comment type="caution">
    <text evidence="5">The sequence shown here is derived from an EMBL/GenBank/DDBJ whole genome shotgun (WGS) entry which is preliminary data.</text>
</comment>
<evidence type="ECO:0000256" key="4">
    <source>
        <dbReference type="SAM" id="MobiDB-lite"/>
    </source>
</evidence>
<dbReference type="InterPro" id="IPR015813">
    <property type="entry name" value="Pyrv/PenolPyrv_kinase-like_dom"/>
</dbReference>
<dbReference type="InterPro" id="IPR033129">
    <property type="entry name" value="PEPCASE_His_AS"/>
</dbReference>
<protein>
    <recommendedName>
        <fullName evidence="2">Phosphoenolpyruvate carboxylase</fullName>
    </recommendedName>
</protein>
<dbReference type="PRINTS" id="PR00150">
    <property type="entry name" value="PEPCARBXLASE"/>
</dbReference>
<evidence type="ECO:0000313" key="5">
    <source>
        <dbReference type="EMBL" id="MFD1341164.1"/>
    </source>
</evidence>
<reference evidence="6" key="1">
    <citation type="journal article" date="2019" name="Int. J. Syst. Evol. Microbiol.">
        <title>The Global Catalogue of Microorganisms (GCM) 10K type strain sequencing project: providing services to taxonomists for standard genome sequencing and annotation.</title>
        <authorList>
            <consortium name="The Broad Institute Genomics Platform"/>
            <consortium name="The Broad Institute Genome Sequencing Center for Infectious Disease"/>
            <person name="Wu L."/>
            <person name="Ma J."/>
        </authorList>
    </citation>
    <scope>NUCLEOTIDE SEQUENCE [LARGE SCALE GENOMIC DNA]</scope>
    <source>
        <strain evidence="6">CCUG 62953</strain>
    </source>
</reference>
<dbReference type="EMBL" id="JBHTMU010000002">
    <property type="protein sequence ID" value="MFD1341164.1"/>
    <property type="molecule type" value="Genomic_DNA"/>
</dbReference>